<dbReference type="InterPro" id="IPR041667">
    <property type="entry name" value="Cupin_8"/>
</dbReference>
<comment type="caution">
    <text evidence="2">The sequence shown here is derived from an EMBL/GenBank/DDBJ whole genome shotgun (WGS) entry which is preliminary data.</text>
</comment>
<dbReference type="SMART" id="SM00558">
    <property type="entry name" value="JmjC"/>
    <property type="match status" value="1"/>
</dbReference>
<evidence type="ECO:0000313" key="3">
    <source>
        <dbReference type="Proteomes" id="UP001528823"/>
    </source>
</evidence>
<accession>A0ABT5U7N0</accession>
<dbReference type="PROSITE" id="PS51184">
    <property type="entry name" value="JMJC"/>
    <property type="match status" value="1"/>
</dbReference>
<name>A0ABT5U7N0_9GAMM</name>
<dbReference type="InterPro" id="IPR003347">
    <property type="entry name" value="JmjC_dom"/>
</dbReference>
<reference evidence="2 3" key="1">
    <citation type="submission" date="2022-11" db="EMBL/GenBank/DDBJ databases">
        <title>Spartinivicinus poritis sp. nov., isolated from scleractinian coral Porites lutea.</title>
        <authorList>
            <person name="Zhang G."/>
            <person name="Cai L."/>
            <person name="Wei Q."/>
        </authorList>
    </citation>
    <scope>NUCLEOTIDE SEQUENCE [LARGE SCALE GENOMIC DNA]</scope>
    <source>
        <strain evidence="2 3">A2-2</strain>
    </source>
</reference>
<dbReference type="Gene3D" id="2.60.120.650">
    <property type="entry name" value="Cupin"/>
    <property type="match status" value="1"/>
</dbReference>
<evidence type="ECO:0000313" key="2">
    <source>
        <dbReference type="EMBL" id="MDE1462001.1"/>
    </source>
</evidence>
<evidence type="ECO:0000259" key="1">
    <source>
        <dbReference type="PROSITE" id="PS51184"/>
    </source>
</evidence>
<organism evidence="2 3">
    <name type="scientific">Spartinivicinus poritis</name>
    <dbReference type="NCBI Taxonomy" id="2994640"/>
    <lineage>
        <taxon>Bacteria</taxon>
        <taxon>Pseudomonadati</taxon>
        <taxon>Pseudomonadota</taxon>
        <taxon>Gammaproteobacteria</taxon>
        <taxon>Oceanospirillales</taxon>
        <taxon>Zooshikellaceae</taxon>
        <taxon>Spartinivicinus</taxon>
    </lineage>
</organism>
<dbReference type="SUPFAM" id="SSF51197">
    <property type="entry name" value="Clavaminate synthase-like"/>
    <property type="match status" value="1"/>
</dbReference>
<dbReference type="RefSeq" id="WP_274688360.1">
    <property type="nucleotide sequence ID" value="NZ_JAPMOU010000008.1"/>
</dbReference>
<dbReference type="Proteomes" id="UP001528823">
    <property type="component" value="Unassembled WGS sequence"/>
</dbReference>
<proteinExistence type="predicted"/>
<dbReference type="PANTHER" id="PTHR12461:SF83">
    <property type="entry name" value="JMJC DOMAIN-CONTAINING PROTEIN"/>
    <property type="match status" value="1"/>
</dbReference>
<dbReference type="PANTHER" id="PTHR12461">
    <property type="entry name" value="HYPOXIA-INDUCIBLE FACTOR 1 ALPHA INHIBITOR-RELATED"/>
    <property type="match status" value="1"/>
</dbReference>
<protein>
    <submittedName>
        <fullName evidence="2">Cupin-like domain-containing protein</fullName>
    </submittedName>
</protein>
<dbReference type="Pfam" id="PF13621">
    <property type="entry name" value="Cupin_8"/>
    <property type="match status" value="1"/>
</dbReference>
<dbReference type="EMBL" id="JAPMOU010000008">
    <property type="protein sequence ID" value="MDE1462001.1"/>
    <property type="molecule type" value="Genomic_DNA"/>
</dbReference>
<sequence>MLRVSDLNIKGCKLEPVDSVNTISASTFNRDYIAQNRPLLIKGGVAHWDALPLWNNEYLNRNAGHNVVDIETSRDQFEGRLFDDAEKVWMPFSRFLERLTLPSGETDYFVGSWLFPTLAADVPDISAFKAFNMAIKRRMIMSRGGNRIALHYDWYQNMLCQVAGYKRLVLIDIVDTPFLYPLSSPVNYSPVNVQDVNWSTYPEFCNATIFQADIEPGDVLYMPMLWWHAVESIDRNIMISQSFYDTDRDLLFILKKMLALGRLNLAEKQMNDVWAVLESDLNDNEKIRAVRRQANNQSLGDVKRIFAHRQLIFKK</sequence>
<feature type="domain" description="JmjC" evidence="1">
    <location>
        <begin position="99"/>
        <end position="260"/>
    </location>
</feature>
<gene>
    <name evidence="2" type="ORF">ORQ98_08460</name>
</gene>
<keyword evidence="3" id="KW-1185">Reference proteome</keyword>